<dbReference type="Proteomes" id="UP000184148">
    <property type="component" value="Unassembled WGS sequence"/>
</dbReference>
<dbReference type="InterPro" id="IPR029063">
    <property type="entry name" value="SAM-dependent_MTases_sf"/>
</dbReference>
<accession>A0A1M4VJ55</accession>
<dbReference type="CDD" id="cd02440">
    <property type="entry name" value="AdoMet_MTases"/>
    <property type="match status" value="1"/>
</dbReference>
<protein>
    <submittedName>
        <fullName evidence="3">Methyltransferase domain-containing protein</fullName>
    </submittedName>
</protein>
<dbReference type="InterPro" id="IPR041698">
    <property type="entry name" value="Methyltransf_25"/>
</dbReference>
<dbReference type="EMBL" id="FQUY01000004">
    <property type="protein sequence ID" value="SHE68872.1"/>
    <property type="molecule type" value="Genomic_DNA"/>
</dbReference>
<evidence type="ECO:0000256" key="1">
    <source>
        <dbReference type="ARBA" id="ARBA00022679"/>
    </source>
</evidence>
<dbReference type="Gene3D" id="3.40.50.150">
    <property type="entry name" value="Vaccinia Virus protein VP39"/>
    <property type="match status" value="1"/>
</dbReference>
<dbReference type="SUPFAM" id="SSF53335">
    <property type="entry name" value="S-adenosyl-L-methionine-dependent methyltransferases"/>
    <property type="match status" value="1"/>
</dbReference>
<feature type="domain" description="Methyltransferase" evidence="2">
    <location>
        <begin position="48"/>
        <end position="126"/>
    </location>
</feature>
<dbReference type="PANTHER" id="PTHR43861">
    <property type="entry name" value="TRANS-ACONITATE 2-METHYLTRANSFERASE-RELATED"/>
    <property type="match status" value="1"/>
</dbReference>
<reference evidence="4" key="1">
    <citation type="submission" date="2016-11" db="EMBL/GenBank/DDBJ databases">
        <authorList>
            <person name="Varghese N."/>
            <person name="Submissions S."/>
        </authorList>
    </citation>
    <scope>NUCLEOTIDE SEQUENCE [LARGE SCALE GENOMIC DNA]</scope>
    <source>
        <strain evidence="4">DSM 12395</strain>
    </source>
</reference>
<dbReference type="Pfam" id="PF13649">
    <property type="entry name" value="Methyltransf_25"/>
    <property type="match status" value="1"/>
</dbReference>
<proteinExistence type="predicted"/>
<evidence type="ECO:0000313" key="3">
    <source>
        <dbReference type="EMBL" id="SHE68872.1"/>
    </source>
</evidence>
<sequence>MLLVQGKTIAGNFYDKYHSKNPITKYLMKGFYNAISDLVLLSGVSQDVHEVGCGEGHLTSFINKLVKTKIRGSDFSESIIAKAQENYRDINFKVASIYSLEENIDSAELVVCCEVLEHLERPEEALVVLSKITRKYCLLSVPREPIWRLLNMARGRYLKNFGNTPGHIQFWTKGSFIRMVRNYFEIVEVRTPLPWTVVLCKKRGN</sequence>
<dbReference type="GO" id="GO:0008168">
    <property type="term" value="F:methyltransferase activity"/>
    <property type="evidence" value="ECO:0007669"/>
    <property type="project" value="UniProtKB-KW"/>
</dbReference>
<dbReference type="AlphaFoldDB" id="A0A1M4VJ55"/>
<evidence type="ECO:0000259" key="2">
    <source>
        <dbReference type="Pfam" id="PF13649"/>
    </source>
</evidence>
<keyword evidence="4" id="KW-1185">Reference proteome</keyword>
<name>A0A1M4VJ55_9FIRM</name>
<keyword evidence="3" id="KW-0489">Methyltransferase</keyword>
<evidence type="ECO:0000313" key="4">
    <source>
        <dbReference type="Proteomes" id="UP000184148"/>
    </source>
</evidence>
<dbReference type="STRING" id="1121429.SAMN02745133_00947"/>
<dbReference type="OrthoDB" id="9780095at2"/>
<organism evidence="3 4">
    <name type="scientific">Desulforamulus putei DSM 12395</name>
    <dbReference type="NCBI Taxonomy" id="1121429"/>
    <lineage>
        <taxon>Bacteria</taxon>
        <taxon>Bacillati</taxon>
        <taxon>Bacillota</taxon>
        <taxon>Clostridia</taxon>
        <taxon>Eubacteriales</taxon>
        <taxon>Peptococcaceae</taxon>
        <taxon>Desulforamulus</taxon>
    </lineage>
</organism>
<keyword evidence="1 3" id="KW-0808">Transferase</keyword>
<gene>
    <name evidence="3" type="ORF">SAMN02745133_00947</name>
</gene>
<dbReference type="GO" id="GO:0032259">
    <property type="term" value="P:methylation"/>
    <property type="evidence" value="ECO:0007669"/>
    <property type="project" value="UniProtKB-KW"/>
</dbReference>
<dbReference type="RefSeq" id="WP_073236479.1">
    <property type="nucleotide sequence ID" value="NZ_FQUY01000004.1"/>
</dbReference>